<dbReference type="InterPro" id="IPR016181">
    <property type="entry name" value="Acyl_CoA_acyltransferase"/>
</dbReference>
<dbReference type="InterPro" id="IPR038764">
    <property type="entry name" value="GNAT_N_AcTrfase_prd"/>
</dbReference>
<reference evidence="2 3" key="1">
    <citation type="submission" date="2017-12" db="EMBL/GenBank/DDBJ databases">
        <title>Anaerobic carbon monoxide metabolism by Pleomorphomonas carboxyditropha sp. nov., a new mesophilic hydrogenogenic carboxidotroph.</title>
        <authorList>
            <person name="Esquivel-Elizondo S."/>
            <person name="Krajmalnik-Brown R."/>
        </authorList>
    </citation>
    <scope>NUCLEOTIDE SEQUENCE [LARGE SCALE GENOMIC DNA]</scope>
    <source>
        <strain evidence="2 3">R5-392</strain>
    </source>
</reference>
<dbReference type="AlphaFoldDB" id="A0A1I4T0A3"/>
<dbReference type="Pfam" id="PF00583">
    <property type="entry name" value="Acetyltransf_1"/>
    <property type="match status" value="1"/>
</dbReference>
<comment type="caution">
    <text evidence="2">The sequence shown here is derived from an EMBL/GenBank/DDBJ whole genome shotgun (WGS) entry which is preliminary data.</text>
</comment>
<feature type="domain" description="N-acetyltransferase" evidence="1">
    <location>
        <begin position="8"/>
        <end position="161"/>
    </location>
</feature>
<protein>
    <submittedName>
        <fullName evidence="2">GNAT family N-acetyltransferase</fullName>
    </submittedName>
</protein>
<dbReference type="Gene3D" id="3.40.630.30">
    <property type="match status" value="1"/>
</dbReference>
<gene>
    <name evidence="2" type="ORF">CXZ10_14840</name>
</gene>
<evidence type="ECO:0000259" key="1">
    <source>
        <dbReference type="PROSITE" id="PS51186"/>
    </source>
</evidence>
<dbReference type="GO" id="GO:0016747">
    <property type="term" value="F:acyltransferase activity, transferring groups other than amino-acyl groups"/>
    <property type="evidence" value="ECO:0007669"/>
    <property type="project" value="InterPro"/>
</dbReference>
<dbReference type="PANTHER" id="PTHR41700">
    <property type="entry name" value="GCN5-RELATED N-ACETYLTRANSFERASE"/>
    <property type="match status" value="1"/>
</dbReference>
<dbReference type="RefSeq" id="WP_101290108.1">
    <property type="nucleotide sequence ID" value="NZ_FOUQ01000004.1"/>
</dbReference>
<dbReference type="PANTHER" id="PTHR41700:SF1">
    <property type="entry name" value="N-ACETYLTRANSFERASE DOMAIN-CONTAINING PROTEIN"/>
    <property type="match status" value="1"/>
</dbReference>
<dbReference type="OrthoDB" id="9797990at2"/>
<dbReference type="Proteomes" id="UP000233491">
    <property type="component" value="Unassembled WGS sequence"/>
</dbReference>
<dbReference type="InterPro" id="IPR000182">
    <property type="entry name" value="GNAT_dom"/>
</dbReference>
<dbReference type="EMBL" id="PJNW01000011">
    <property type="protein sequence ID" value="PKR88656.1"/>
    <property type="molecule type" value="Genomic_DNA"/>
</dbReference>
<sequence length="246" mass="26773">MSAADVQPIIRDLQGIAEFHAAEELQRDVWGPDDKIDPGDLMMVIQAEGGLAAGAFHENRLIGYVFAFPTATPGVQHSHRLAVRAEARGLGLGLKLKLYQADWCLQRGIRHVRWTYDPLRLPNAALNIGRLGATASTYHRDYYGVMGGINAGTASDRLLADWRLDGDRYARCRAGQAMLSPEEVSVACRIALPADFAALLKTDSSAASAERLRVREEIEAAFSAGFVIVGVDSREPAYLLIRSPAS</sequence>
<accession>A0A1I4T0A3</accession>
<evidence type="ECO:0000313" key="3">
    <source>
        <dbReference type="Proteomes" id="UP000233491"/>
    </source>
</evidence>
<proteinExistence type="predicted"/>
<evidence type="ECO:0000313" key="2">
    <source>
        <dbReference type="EMBL" id="PKR88656.1"/>
    </source>
</evidence>
<keyword evidence="3" id="KW-1185">Reference proteome</keyword>
<keyword evidence="2" id="KW-0808">Transferase</keyword>
<organism evidence="2 3">
    <name type="scientific">Pleomorphomonas diazotrophica</name>
    <dbReference type="NCBI Taxonomy" id="1166257"/>
    <lineage>
        <taxon>Bacteria</taxon>
        <taxon>Pseudomonadati</taxon>
        <taxon>Pseudomonadota</taxon>
        <taxon>Alphaproteobacteria</taxon>
        <taxon>Hyphomicrobiales</taxon>
        <taxon>Pleomorphomonadaceae</taxon>
        <taxon>Pleomorphomonas</taxon>
    </lineage>
</organism>
<dbReference type="PROSITE" id="PS51186">
    <property type="entry name" value="GNAT"/>
    <property type="match status" value="1"/>
</dbReference>
<dbReference type="SUPFAM" id="SSF55729">
    <property type="entry name" value="Acyl-CoA N-acyltransferases (Nat)"/>
    <property type="match status" value="1"/>
</dbReference>
<name>A0A1I4T0A3_9HYPH</name>